<dbReference type="NCBIfam" id="TIGR01172">
    <property type="entry name" value="cysE"/>
    <property type="match status" value="1"/>
</dbReference>
<dbReference type="GO" id="GO:0006535">
    <property type="term" value="P:cysteine biosynthetic process from serine"/>
    <property type="evidence" value="ECO:0007669"/>
    <property type="project" value="InterPro"/>
</dbReference>
<dbReference type="PANTHER" id="PTHR42811">
    <property type="entry name" value="SERINE ACETYLTRANSFERASE"/>
    <property type="match status" value="1"/>
</dbReference>
<keyword evidence="8" id="KW-0012">Acyltransferase</keyword>
<sequence length="282" mass="29848">MNTIDIITQPATTLSDADVLWNDILAEVEQQRTANPVISSFLDKMALQNGSMADAAALLLGSRMGGNGVSEWSVRKLCQQAYAENPELLAVMVKDLLAIVHRDPASYSLSAPFLFFKGFHALQVYRVARHYWLNGQQFSALALQSAASAAFGVDIHPAARIGAGVMIDHATGVVIGETAVIGDNVSILHNVTLGGSGNKQGDRHPKVGAGVLIGAGATLLDNIRIGDNAKIGAGAVVLRNVPPRHIATGVPARNRPMADDQDPPAMTGDQSFLDDFGVDYMI</sequence>
<evidence type="ECO:0000256" key="3">
    <source>
        <dbReference type="ARBA" id="ARBA00013266"/>
    </source>
</evidence>
<dbReference type="PROSITE" id="PS00101">
    <property type="entry name" value="HEXAPEP_TRANSFERASES"/>
    <property type="match status" value="1"/>
</dbReference>
<evidence type="ECO:0000256" key="5">
    <source>
        <dbReference type="ARBA" id="ARBA00022605"/>
    </source>
</evidence>
<dbReference type="InterPro" id="IPR005881">
    <property type="entry name" value="Ser_O-AcTrfase"/>
</dbReference>
<dbReference type="AlphaFoldDB" id="A0A254TEJ7"/>
<feature type="region of interest" description="Disordered" evidence="10">
    <location>
        <begin position="247"/>
        <end position="269"/>
    </location>
</feature>
<keyword evidence="6" id="KW-0808">Transferase</keyword>
<dbReference type="OrthoDB" id="9801456at2"/>
<comment type="caution">
    <text evidence="12">The sequence shown here is derived from an EMBL/GenBank/DDBJ whole genome shotgun (WGS) entry which is preliminary data.</text>
</comment>
<dbReference type="Gene3D" id="2.160.10.10">
    <property type="entry name" value="Hexapeptide repeat proteins"/>
    <property type="match status" value="1"/>
</dbReference>
<dbReference type="Pfam" id="PF00132">
    <property type="entry name" value="Hexapep"/>
    <property type="match status" value="1"/>
</dbReference>
<dbReference type="Proteomes" id="UP000197535">
    <property type="component" value="Unassembled WGS sequence"/>
</dbReference>
<comment type="similarity">
    <text evidence="2">Belongs to the transferase hexapeptide repeat family.</text>
</comment>
<dbReference type="GO" id="GO:0009001">
    <property type="term" value="F:serine O-acetyltransferase activity"/>
    <property type="evidence" value="ECO:0007669"/>
    <property type="project" value="UniProtKB-EC"/>
</dbReference>
<dbReference type="Pfam" id="PF06426">
    <property type="entry name" value="SATase_N"/>
    <property type="match status" value="1"/>
</dbReference>
<comment type="catalytic activity">
    <reaction evidence="9">
        <text>L-serine + acetyl-CoA = O-acetyl-L-serine + CoA</text>
        <dbReference type="Rhea" id="RHEA:24560"/>
        <dbReference type="ChEBI" id="CHEBI:33384"/>
        <dbReference type="ChEBI" id="CHEBI:57287"/>
        <dbReference type="ChEBI" id="CHEBI:57288"/>
        <dbReference type="ChEBI" id="CHEBI:58340"/>
        <dbReference type="EC" id="2.3.1.30"/>
    </reaction>
</comment>
<dbReference type="InterPro" id="IPR042122">
    <property type="entry name" value="Ser_AcTrfase_N_sf"/>
</dbReference>
<evidence type="ECO:0000256" key="8">
    <source>
        <dbReference type="ARBA" id="ARBA00023315"/>
    </source>
</evidence>
<dbReference type="InterPro" id="IPR018357">
    <property type="entry name" value="Hexapep_transf_CS"/>
</dbReference>
<reference evidence="12 13" key="1">
    <citation type="submission" date="2016-02" db="EMBL/GenBank/DDBJ databases">
        <authorList>
            <person name="Wen L."/>
            <person name="He K."/>
            <person name="Yang H."/>
        </authorList>
    </citation>
    <scope>NUCLEOTIDE SEQUENCE [LARGE SCALE GENOMIC DNA]</scope>
    <source>
        <strain evidence="12 13">TSA40</strain>
    </source>
</reference>
<dbReference type="Gene3D" id="1.10.3130.10">
    <property type="entry name" value="serine acetyltransferase, domain 1"/>
    <property type="match status" value="1"/>
</dbReference>
<organism evidence="12 13">
    <name type="scientific">Noviherbaspirillum denitrificans</name>
    <dbReference type="NCBI Taxonomy" id="1968433"/>
    <lineage>
        <taxon>Bacteria</taxon>
        <taxon>Pseudomonadati</taxon>
        <taxon>Pseudomonadota</taxon>
        <taxon>Betaproteobacteria</taxon>
        <taxon>Burkholderiales</taxon>
        <taxon>Oxalobacteraceae</taxon>
        <taxon>Noviherbaspirillum</taxon>
    </lineage>
</organism>
<dbReference type="EMBL" id="LSTO01000001">
    <property type="protein sequence ID" value="OWW21024.1"/>
    <property type="molecule type" value="Genomic_DNA"/>
</dbReference>
<gene>
    <name evidence="12" type="ORF">AYR66_17630</name>
</gene>
<dbReference type="SUPFAM" id="SSF51161">
    <property type="entry name" value="Trimeric LpxA-like enzymes"/>
    <property type="match status" value="1"/>
</dbReference>
<feature type="domain" description="Serine acetyltransferase N-terminal" evidence="11">
    <location>
        <begin position="20"/>
        <end position="124"/>
    </location>
</feature>
<evidence type="ECO:0000256" key="6">
    <source>
        <dbReference type="ARBA" id="ARBA00022679"/>
    </source>
</evidence>
<keyword evidence="13" id="KW-1185">Reference proteome</keyword>
<dbReference type="SMART" id="SM00971">
    <property type="entry name" value="SATase_N"/>
    <property type="match status" value="1"/>
</dbReference>
<evidence type="ECO:0000313" key="13">
    <source>
        <dbReference type="Proteomes" id="UP000197535"/>
    </source>
</evidence>
<dbReference type="RefSeq" id="WP_088707878.1">
    <property type="nucleotide sequence ID" value="NZ_LSTO01000001.1"/>
</dbReference>
<evidence type="ECO:0000256" key="9">
    <source>
        <dbReference type="ARBA" id="ARBA00049486"/>
    </source>
</evidence>
<dbReference type="GO" id="GO:0005737">
    <property type="term" value="C:cytoplasm"/>
    <property type="evidence" value="ECO:0007669"/>
    <property type="project" value="InterPro"/>
</dbReference>
<dbReference type="CDD" id="cd03354">
    <property type="entry name" value="LbH_SAT"/>
    <property type="match status" value="1"/>
</dbReference>
<dbReference type="InterPro" id="IPR001451">
    <property type="entry name" value="Hexapep"/>
</dbReference>
<proteinExistence type="inferred from homology"/>
<dbReference type="InterPro" id="IPR011004">
    <property type="entry name" value="Trimer_LpxA-like_sf"/>
</dbReference>
<dbReference type="InterPro" id="IPR045304">
    <property type="entry name" value="LbH_SAT"/>
</dbReference>
<dbReference type="EC" id="2.3.1.30" evidence="3"/>
<dbReference type="InterPro" id="IPR053376">
    <property type="entry name" value="Serine_acetyltransferase"/>
</dbReference>
<comment type="pathway">
    <text evidence="1">Amino-acid biosynthesis; L-cysteine biosynthesis; L-cysteine from L-serine: step 1/2.</text>
</comment>
<name>A0A254TEJ7_9BURK</name>
<evidence type="ECO:0000256" key="10">
    <source>
        <dbReference type="SAM" id="MobiDB-lite"/>
    </source>
</evidence>
<keyword evidence="7" id="KW-0677">Repeat</keyword>
<dbReference type="NCBIfam" id="NF041874">
    <property type="entry name" value="EPS_EpsC"/>
    <property type="match status" value="1"/>
</dbReference>
<evidence type="ECO:0000259" key="11">
    <source>
        <dbReference type="SMART" id="SM00971"/>
    </source>
</evidence>
<evidence type="ECO:0000256" key="2">
    <source>
        <dbReference type="ARBA" id="ARBA00007274"/>
    </source>
</evidence>
<evidence type="ECO:0000313" key="12">
    <source>
        <dbReference type="EMBL" id="OWW21024.1"/>
    </source>
</evidence>
<dbReference type="InterPro" id="IPR010493">
    <property type="entry name" value="Ser_AcTrfase_N"/>
</dbReference>
<evidence type="ECO:0000256" key="1">
    <source>
        <dbReference type="ARBA" id="ARBA00004876"/>
    </source>
</evidence>
<keyword evidence="5" id="KW-0028">Amino-acid biosynthesis</keyword>
<accession>A0A254TEJ7</accession>
<evidence type="ECO:0000256" key="7">
    <source>
        <dbReference type="ARBA" id="ARBA00022737"/>
    </source>
</evidence>
<dbReference type="FunFam" id="2.160.10.10:FF:000002">
    <property type="entry name" value="Serine acetyltransferase"/>
    <property type="match status" value="1"/>
</dbReference>
<evidence type="ECO:0000256" key="4">
    <source>
        <dbReference type="ARBA" id="ARBA00018522"/>
    </source>
</evidence>
<dbReference type="UniPathway" id="UPA00136">
    <property type="reaction ID" value="UER00199"/>
</dbReference>
<protein>
    <recommendedName>
        <fullName evidence="4">Serine acetyltransferase</fullName>
        <ecNumber evidence="3">2.3.1.30</ecNumber>
    </recommendedName>
</protein>